<dbReference type="GO" id="GO:0016787">
    <property type="term" value="F:hydrolase activity"/>
    <property type="evidence" value="ECO:0007669"/>
    <property type="project" value="UniProtKB-KW"/>
</dbReference>
<dbReference type="Gene3D" id="3.40.50.1820">
    <property type="entry name" value="alpha/beta hydrolase"/>
    <property type="match status" value="1"/>
</dbReference>
<keyword evidence="3" id="KW-1185">Reference proteome</keyword>
<sequence length="305" mass="33679">MAMTSETETVLSDRGIGGTIRKYHWTFEKREVTICYETLGTGTPVLLLPAFSTVSSREEMVGIARSLSPYFQVVALDWLGFGDSERPEIEYTRALYQQLIQHFVRDCFDKPVAIVAAGHASGYALHCAHTLPNACAKLVLIAPTWKGPFRAMGMPKLVAGGVRTLVRSPLLGQALYALNTAPAFLEFMYRRHVYVDCSLLTSDFIKHKHRITQQSGARFAPAAFVTGALDPMRDREEWLSVARSLELPVLAIFAEHSPPQSKAEMDALTALPQIQHQNLPGSLGLHEELATDVGATVLKFLQHSS</sequence>
<dbReference type="eggNOG" id="COG0596">
    <property type="taxonomic scope" value="Bacteria"/>
</dbReference>
<keyword evidence="2" id="KW-0808">Transferase</keyword>
<feature type="domain" description="AB hydrolase-1" evidence="1">
    <location>
        <begin position="60"/>
        <end position="238"/>
    </location>
</feature>
<evidence type="ECO:0000313" key="3">
    <source>
        <dbReference type="Proteomes" id="UP000016960"/>
    </source>
</evidence>
<dbReference type="Pfam" id="PF12697">
    <property type="entry name" value="Abhydrolase_6"/>
    <property type="match status" value="1"/>
</dbReference>
<dbReference type="Proteomes" id="UP000016960">
    <property type="component" value="Unassembled WGS sequence"/>
</dbReference>
<accession>U5DQ34</accession>
<organism evidence="2 3">
    <name type="scientific">Rubidibacter lacunae KORDI 51-2</name>
    <dbReference type="NCBI Taxonomy" id="582515"/>
    <lineage>
        <taxon>Bacteria</taxon>
        <taxon>Bacillati</taxon>
        <taxon>Cyanobacteriota</taxon>
        <taxon>Cyanophyceae</taxon>
        <taxon>Oscillatoriophycideae</taxon>
        <taxon>Chroococcales</taxon>
        <taxon>Aphanothecaceae</taxon>
        <taxon>Rubidibacter</taxon>
    </lineage>
</organism>
<dbReference type="RefSeq" id="WP_022604012.1">
    <property type="nucleotide sequence ID" value="NZ_ASSJ01000004.1"/>
</dbReference>
<name>U5DQ34_9CHRO</name>
<dbReference type="InterPro" id="IPR000073">
    <property type="entry name" value="AB_hydrolase_1"/>
</dbReference>
<evidence type="ECO:0000259" key="1">
    <source>
        <dbReference type="Pfam" id="PF12697"/>
    </source>
</evidence>
<proteinExistence type="predicted"/>
<dbReference type="PANTHER" id="PTHR47914:SF1">
    <property type="entry name" value="ALPHA_BETA-HYDROLASES SUPERFAMILY PROTEIN"/>
    <property type="match status" value="1"/>
</dbReference>
<dbReference type="STRING" id="582515.KR51_00002740"/>
<dbReference type="GO" id="GO:0016746">
    <property type="term" value="F:acyltransferase activity"/>
    <property type="evidence" value="ECO:0007669"/>
    <property type="project" value="UniProtKB-KW"/>
</dbReference>
<keyword evidence="2" id="KW-0378">Hydrolase</keyword>
<gene>
    <name evidence="2" type="ORF">KR51_00002740</name>
</gene>
<dbReference type="InParanoid" id="U5DQ34"/>
<comment type="caution">
    <text evidence="2">The sequence shown here is derived from an EMBL/GenBank/DDBJ whole genome shotgun (WGS) entry which is preliminary data.</text>
</comment>
<dbReference type="PANTHER" id="PTHR47914">
    <property type="entry name" value="ALPHA/BETA-HYDROLASES SUPERFAMILY PROTEIN"/>
    <property type="match status" value="1"/>
</dbReference>
<dbReference type="AlphaFoldDB" id="U5DQ34"/>
<dbReference type="PATRIC" id="fig|582515.4.peg.310"/>
<keyword evidence="2" id="KW-0012">Acyltransferase</keyword>
<dbReference type="InterPro" id="IPR029058">
    <property type="entry name" value="AB_hydrolase_fold"/>
</dbReference>
<dbReference type="EMBL" id="ASSJ01000004">
    <property type="protein sequence ID" value="ERN42967.1"/>
    <property type="molecule type" value="Genomic_DNA"/>
</dbReference>
<reference evidence="2 3" key="1">
    <citation type="submission" date="2013-05" db="EMBL/GenBank/DDBJ databases">
        <title>Draft genome sequence of Rubidibacter lacunae KORDI 51-2.</title>
        <authorList>
            <person name="Choi D.H."/>
            <person name="Noh J.H."/>
            <person name="Kwon K.-K."/>
            <person name="Lee J.-H."/>
            <person name="Ryu J.-Y."/>
        </authorList>
    </citation>
    <scope>NUCLEOTIDE SEQUENCE [LARGE SCALE GENOMIC DNA]</scope>
    <source>
        <strain evidence="2 3">KORDI 51-2</strain>
    </source>
</reference>
<dbReference type="SUPFAM" id="SSF53474">
    <property type="entry name" value="alpha/beta-Hydrolases"/>
    <property type="match status" value="1"/>
</dbReference>
<protein>
    <submittedName>
        <fullName evidence="2">Putative hydrolase or acyltransferase (Alpha/beta hydrolase superfamily)</fullName>
    </submittedName>
</protein>
<evidence type="ECO:0000313" key="2">
    <source>
        <dbReference type="EMBL" id="ERN42967.1"/>
    </source>
</evidence>